<feature type="transmembrane region" description="Helical" evidence="2">
    <location>
        <begin position="29"/>
        <end position="50"/>
    </location>
</feature>
<keyword evidence="5" id="KW-1185">Reference proteome</keyword>
<keyword evidence="2" id="KW-0812">Transmembrane</keyword>
<evidence type="ECO:0000256" key="1">
    <source>
        <dbReference type="SAM" id="MobiDB-lite"/>
    </source>
</evidence>
<dbReference type="STRING" id="504800.SAMN04488085_102255"/>
<dbReference type="EMBL" id="FOSW01000002">
    <property type="protein sequence ID" value="SFK56352.1"/>
    <property type="molecule type" value="Genomic_DNA"/>
</dbReference>
<organism evidence="4 5">
    <name type="scientific">Geodermatophilus ruber</name>
    <dbReference type="NCBI Taxonomy" id="504800"/>
    <lineage>
        <taxon>Bacteria</taxon>
        <taxon>Bacillati</taxon>
        <taxon>Actinomycetota</taxon>
        <taxon>Actinomycetes</taxon>
        <taxon>Geodermatophilales</taxon>
        <taxon>Geodermatophilaceae</taxon>
        <taxon>Geodermatophilus</taxon>
    </lineage>
</organism>
<dbReference type="Pfam" id="PF07331">
    <property type="entry name" value="TctB"/>
    <property type="match status" value="1"/>
</dbReference>
<proteinExistence type="predicted"/>
<evidence type="ECO:0000313" key="5">
    <source>
        <dbReference type="Proteomes" id="UP000199152"/>
    </source>
</evidence>
<keyword evidence="2" id="KW-0472">Membrane</keyword>
<feature type="transmembrane region" description="Helical" evidence="2">
    <location>
        <begin position="62"/>
        <end position="80"/>
    </location>
</feature>
<dbReference type="InParanoid" id="A0A1I4AIQ3"/>
<dbReference type="Proteomes" id="UP000199152">
    <property type="component" value="Unassembled WGS sequence"/>
</dbReference>
<reference evidence="4 5" key="1">
    <citation type="submission" date="2016-10" db="EMBL/GenBank/DDBJ databases">
        <authorList>
            <person name="de Groot N.N."/>
        </authorList>
    </citation>
    <scope>NUCLEOTIDE SEQUENCE [LARGE SCALE GENOMIC DNA]</scope>
    <source>
        <strain evidence="4 5">DSM 45317</strain>
    </source>
</reference>
<protein>
    <submittedName>
        <fullName evidence="4">Tripartite tricarboxylate transporter TctB family protein</fullName>
    </submittedName>
</protein>
<name>A0A1I4AIQ3_9ACTN</name>
<dbReference type="OrthoDB" id="3576735at2"/>
<feature type="region of interest" description="Disordered" evidence="1">
    <location>
        <begin position="1"/>
        <end position="21"/>
    </location>
</feature>
<gene>
    <name evidence="4" type="ORF">SAMN04488085_102255</name>
</gene>
<keyword evidence="2" id="KW-1133">Transmembrane helix</keyword>
<sequence>MTAAAAATGVSETTEERPSPAENGWRAVVRLWIGPTTLGAIGVVGLIGAIHLGVGTTSVPGAGMWPAVASTLIIVSALVMGPQPDTEAVHRTDAVRVGGALSLLALFITLFTYTGIFIPALVVLALWLRFLAGRGLVFSLLTAVGTAGGLHLLFGVFFGVGG</sequence>
<evidence type="ECO:0000313" key="4">
    <source>
        <dbReference type="EMBL" id="SFK56352.1"/>
    </source>
</evidence>
<dbReference type="InterPro" id="IPR009936">
    <property type="entry name" value="DUF1468"/>
</dbReference>
<feature type="transmembrane region" description="Helical" evidence="2">
    <location>
        <begin position="100"/>
        <end position="128"/>
    </location>
</feature>
<feature type="transmembrane region" description="Helical" evidence="2">
    <location>
        <begin position="135"/>
        <end position="160"/>
    </location>
</feature>
<evidence type="ECO:0000256" key="2">
    <source>
        <dbReference type="SAM" id="Phobius"/>
    </source>
</evidence>
<dbReference type="AlphaFoldDB" id="A0A1I4AIQ3"/>
<evidence type="ECO:0000259" key="3">
    <source>
        <dbReference type="Pfam" id="PF07331"/>
    </source>
</evidence>
<accession>A0A1I4AIQ3</accession>
<feature type="domain" description="DUF1468" evidence="3">
    <location>
        <begin position="39"/>
        <end position="160"/>
    </location>
</feature>